<evidence type="ECO:0000313" key="2">
    <source>
        <dbReference type="Proteomes" id="UP000028549"/>
    </source>
</evidence>
<proteinExistence type="predicted"/>
<dbReference type="AlphaFoldDB" id="A0A084GNP9"/>
<protein>
    <recommendedName>
        <fullName evidence="3">Lipoprotein YvcA</fullName>
    </recommendedName>
</protein>
<evidence type="ECO:0000313" key="1">
    <source>
        <dbReference type="EMBL" id="KEZ48961.1"/>
    </source>
</evidence>
<comment type="caution">
    <text evidence="1">The sequence shown here is derived from an EMBL/GenBank/DDBJ whole genome shotgun (WGS) entry which is preliminary data.</text>
</comment>
<evidence type="ECO:0008006" key="3">
    <source>
        <dbReference type="Google" id="ProtNLM"/>
    </source>
</evidence>
<accession>A0A084GNP9</accession>
<dbReference type="EMBL" id="JNVC02000013">
    <property type="protein sequence ID" value="KEZ48961.1"/>
    <property type="molecule type" value="Genomic_DNA"/>
</dbReference>
<organism evidence="1 2">
    <name type="scientific">Metabacillus indicus</name>
    <name type="common">Bacillus indicus</name>
    <dbReference type="NCBI Taxonomy" id="246786"/>
    <lineage>
        <taxon>Bacteria</taxon>
        <taxon>Bacillati</taxon>
        <taxon>Bacillota</taxon>
        <taxon>Bacilli</taxon>
        <taxon>Bacillales</taxon>
        <taxon>Bacillaceae</taxon>
        <taxon>Metabacillus</taxon>
    </lineage>
</organism>
<sequence length="213" mass="24370">MFLTTMLAFTGGCGMTKEKDKGKVEQQSMPETEAFKDEFTREFMKSAKEIEDGYYLFESKTQGYTMKFPVGATTDQSFYEIEGEHFENIIFGADDEEENTTYSIINTYENQPVTEKVEANLSLISDSVNYEGNYNKKEFDDKTIYFASKINDSKNGNTSFYEVFGYVKSQNSNQAVSFTNAVSCLRTDKECNLDLTEEQIKTLDLMESITFLN</sequence>
<keyword evidence="2" id="KW-1185">Reference proteome</keyword>
<dbReference type="Proteomes" id="UP000028549">
    <property type="component" value="Unassembled WGS sequence"/>
</dbReference>
<name>A0A084GNP9_METID</name>
<dbReference type="STRING" id="246786.GS18_0216225"/>
<gene>
    <name evidence="1" type="ORF">GS18_0216225</name>
</gene>
<reference evidence="1 2" key="1">
    <citation type="journal article" date="2005" name="Int. J. Syst. Evol. Microbiol.">
        <title>Bacillus cibi sp. nov., isolated from jeotgal, a traditional Korean fermented seafood.</title>
        <authorList>
            <person name="Yoon J.H."/>
            <person name="Lee C.H."/>
            <person name="Oh T.K."/>
        </authorList>
    </citation>
    <scope>NUCLEOTIDE SEQUENCE [LARGE SCALE GENOMIC DNA]</scope>
    <source>
        <strain evidence="1 2">DSM 16189</strain>
    </source>
</reference>